<dbReference type="AlphaFoldDB" id="A0AA88Y4B0"/>
<dbReference type="Gene3D" id="2.40.128.20">
    <property type="match status" value="1"/>
</dbReference>
<dbReference type="GO" id="GO:0010028">
    <property type="term" value="P:xanthophyll cycle"/>
    <property type="evidence" value="ECO:0007669"/>
    <property type="project" value="InterPro"/>
</dbReference>
<organism evidence="2 3">
    <name type="scientific">Pinctada imbricata</name>
    <name type="common">Atlantic pearl-oyster</name>
    <name type="synonym">Pinctada martensii</name>
    <dbReference type="NCBI Taxonomy" id="66713"/>
    <lineage>
        <taxon>Eukaryota</taxon>
        <taxon>Metazoa</taxon>
        <taxon>Spiralia</taxon>
        <taxon>Lophotrochozoa</taxon>
        <taxon>Mollusca</taxon>
        <taxon>Bivalvia</taxon>
        <taxon>Autobranchia</taxon>
        <taxon>Pteriomorphia</taxon>
        <taxon>Pterioida</taxon>
        <taxon>Pterioidea</taxon>
        <taxon>Pteriidae</taxon>
        <taxon>Pinctada</taxon>
    </lineage>
</organism>
<dbReference type="InterPro" id="IPR010788">
    <property type="entry name" value="VDE_dom"/>
</dbReference>
<proteinExistence type="predicted"/>
<dbReference type="InterPro" id="IPR044682">
    <property type="entry name" value="VDE"/>
</dbReference>
<dbReference type="PANTHER" id="PTHR33970">
    <property type="entry name" value="VIOLAXANTHIN DE-EPOXIDASE, CHLOROPLASTIC-RELATED"/>
    <property type="match status" value="1"/>
</dbReference>
<dbReference type="GO" id="GO:0046422">
    <property type="term" value="F:violaxanthin de-epoxidase activity"/>
    <property type="evidence" value="ECO:0007669"/>
    <property type="project" value="InterPro"/>
</dbReference>
<dbReference type="GO" id="GO:0008289">
    <property type="term" value="F:lipid binding"/>
    <property type="evidence" value="ECO:0007669"/>
    <property type="project" value="UniProtKB-KW"/>
</dbReference>
<dbReference type="InterPro" id="IPR012674">
    <property type="entry name" value="Calycin"/>
</dbReference>
<dbReference type="Proteomes" id="UP001186944">
    <property type="component" value="Unassembled WGS sequence"/>
</dbReference>
<dbReference type="EMBL" id="VSWD01000007">
    <property type="protein sequence ID" value="KAK3097712.1"/>
    <property type="molecule type" value="Genomic_DNA"/>
</dbReference>
<comment type="caution">
    <text evidence="2">The sequence shown here is derived from an EMBL/GenBank/DDBJ whole genome shotgun (WGS) entry which is preliminary data.</text>
</comment>
<name>A0AA88Y4B0_PINIB</name>
<reference evidence="2" key="1">
    <citation type="submission" date="2019-08" db="EMBL/GenBank/DDBJ databases">
        <title>The improved chromosome-level genome for the pearl oyster Pinctada fucata martensii using PacBio sequencing and Hi-C.</title>
        <authorList>
            <person name="Zheng Z."/>
        </authorList>
    </citation>
    <scope>NUCLEOTIDE SEQUENCE</scope>
    <source>
        <strain evidence="2">ZZ-2019</strain>
        <tissue evidence="2">Adductor muscle</tissue>
    </source>
</reference>
<evidence type="ECO:0000313" key="2">
    <source>
        <dbReference type="EMBL" id="KAK3097712.1"/>
    </source>
</evidence>
<dbReference type="SUPFAM" id="SSF50814">
    <property type="entry name" value="Lipocalins"/>
    <property type="match status" value="1"/>
</dbReference>
<dbReference type="Pfam" id="PF07137">
    <property type="entry name" value="VDE"/>
    <property type="match status" value="1"/>
</dbReference>
<feature type="domain" description="VDE lipocalin" evidence="1">
    <location>
        <begin position="3"/>
        <end position="233"/>
    </location>
</feature>
<evidence type="ECO:0000313" key="3">
    <source>
        <dbReference type="Proteomes" id="UP001186944"/>
    </source>
</evidence>
<accession>A0AA88Y4B0</accession>
<keyword evidence="3" id="KW-1185">Reference proteome</keyword>
<evidence type="ECO:0000259" key="1">
    <source>
        <dbReference type="Pfam" id="PF07137"/>
    </source>
</evidence>
<protein>
    <recommendedName>
        <fullName evidence="1">VDE lipocalin domain-containing protein</fullName>
    </recommendedName>
</protein>
<sequence>MMLHCASQSEKCFLDSDCRSLMLCPSQCGESNQTCVFECFYSYENQISDNFMKCAITDHACITLAPPKPPVICKRPTQVVKNFSLDMLEGSWYTVKGLNPMYDCYDCEITRFAQNMSKSIVNAIEKFQVHTTKGTTVMRYVNETATVSDQQDVSVLNYTSLQMGLYMITERRILDVGENGEYLFMYYCGFISNDYHTEGAAIFSKTPQLSSESWTRIQKVGSSFGFDMYKFCSPKPDNCIA</sequence>
<gene>
    <name evidence="2" type="ORF">FSP39_012373</name>
</gene>
<dbReference type="PANTHER" id="PTHR33970:SF1">
    <property type="entry name" value="VIOLAXANTHIN DE-EPOXIDASE, CHLOROPLASTIC"/>
    <property type="match status" value="1"/>
</dbReference>